<comment type="caution">
    <text evidence="2">The sequence shown here is derived from an EMBL/GenBank/DDBJ whole genome shotgun (WGS) entry which is preliminary data.</text>
</comment>
<feature type="compositionally biased region" description="Basic and acidic residues" evidence="1">
    <location>
        <begin position="50"/>
        <end position="66"/>
    </location>
</feature>
<evidence type="ECO:0000313" key="3">
    <source>
        <dbReference type="Proteomes" id="UP000316541"/>
    </source>
</evidence>
<protein>
    <submittedName>
        <fullName evidence="2">DUF3618 domain-containing protein</fullName>
    </submittedName>
</protein>
<dbReference type="RefSeq" id="WP_142616911.1">
    <property type="nucleotide sequence ID" value="NZ_VIRM01000004.1"/>
</dbReference>
<name>A0A544Z3F0_9ACTN</name>
<evidence type="ECO:0000313" key="2">
    <source>
        <dbReference type="EMBL" id="TQS23152.1"/>
    </source>
</evidence>
<dbReference type="InterPro" id="IPR022062">
    <property type="entry name" value="DUF3618"/>
</dbReference>
<dbReference type="AlphaFoldDB" id="A0A544Z3F0"/>
<feature type="region of interest" description="Disordered" evidence="1">
    <location>
        <begin position="167"/>
        <end position="232"/>
    </location>
</feature>
<reference evidence="2 3" key="1">
    <citation type="submission" date="2019-07" db="EMBL/GenBank/DDBJ databases">
        <title>Microbispora hainanensis DSM 45428.</title>
        <authorList>
            <person name="Thawai C."/>
        </authorList>
    </citation>
    <scope>NUCLEOTIDE SEQUENCE [LARGE SCALE GENOMIC DNA]</scope>
    <source>
        <strain evidence="2 3">DSM 45428</strain>
    </source>
</reference>
<accession>A0A544Z3F0</accession>
<dbReference type="Pfam" id="PF12277">
    <property type="entry name" value="DUF3618"/>
    <property type="match status" value="1"/>
</dbReference>
<feature type="region of interest" description="Disordered" evidence="1">
    <location>
        <begin position="1"/>
        <end position="66"/>
    </location>
</feature>
<dbReference type="Proteomes" id="UP000316541">
    <property type="component" value="Unassembled WGS sequence"/>
</dbReference>
<evidence type="ECO:0000256" key="1">
    <source>
        <dbReference type="SAM" id="MobiDB-lite"/>
    </source>
</evidence>
<proteinExistence type="predicted"/>
<dbReference type="EMBL" id="VIRM01000004">
    <property type="protein sequence ID" value="TQS23152.1"/>
    <property type="molecule type" value="Genomic_DNA"/>
</dbReference>
<feature type="compositionally biased region" description="Gly residues" evidence="1">
    <location>
        <begin position="195"/>
        <end position="207"/>
    </location>
</feature>
<organism evidence="2 3">
    <name type="scientific">Microbispora hainanensis</name>
    <dbReference type="NCBI Taxonomy" id="568844"/>
    <lineage>
        <taxon>Bacteria</taxon>
        <taxon>Bacillati</taxon>
        <taxon>Actinomycetota</taxon>
        <taxon>Actinomycetes</taxon>
        <taxon>Streptosporangiales</taxon>
        <taxon>Streptosporangiaceae</taxon>
        <taxon>Microbispora</taxon>
    </lineage>
</organism>
<sequence length="343" mass="35469">MTETDPKAARPKAGTVGVHRQDVSEPVTDPESLNAVRQSQPGPGPVAAARDTETRGAGEERKGHDEIAEVRQEIERTRDDLGDTIEALAAKADVKARAQERVHATTAAARARVAGVTGRVREVTPEPLRGAAGRAGEQAKRRPGLVAGAGAAATALLVLRRISRSQGRTARPGVSGMFQKRPGVSGTAGMPRMRGLGGARRGRGMFGASGRTGMARGGARPFGSGVSGAKSRAGATSMFGAKRGARMFGAGSRAGGMGPLGGKGALGGKRTFGGMSMFGGRRTPGGMSMFGRKGTLGGAGVFGRKSRRGGTGILGMLGRSRMFGGRPMFPRTRRSLMRRFAHR</sequence>
<gene>
    <name evidence="2" type="ORF">FLX08_04485</name>
</gene>